<accession>A0AC35GJL1</accession>
<evidence type="ECO:0000313" key="1">
    <source>
        <dbReference type="Proteomes" id="UP000887580"/>
    </source>
</evidence>
<reference evidence="2" key="1">
    <citation type="submission" date="2022-11" db="UniProtKB">
        <authorList>
            <consortium name="WormBaseParasite"/>
        </authorList>
    </citation>
    <scope>IDENTIFICATION</scope>
</reference>
<name>A0AC35GJL1_9BILA</name>
<dbReference type="WBParaSite" id="PS1159_v2.g5744.t1">
    <property type="protein sequence ID" value="PS1159_v2.g5744.t1"/>
    <property type="gene ID" value="PS1159_v2.g5744"/>
</dbReference>
<proteinExistence type="predicted"/>
<sequence length="169" mass="18546">MSYNATKPVLLSSRETYELYEKRTVTPPRGAPIGYIPAPTHPISPPPITPIRHHGQHSSTFPGGDPKAGQAFCGGPYNNVAPPPPKSNSPSVRFDDSINNIEPQMYDGKYSVKRDNEGNFTQKITTMFPSLKGKESLPLGWIICIAITVPLFVIIVLFAAVWLQELGML</sequence>
<dbReference type="Proteomes" id="UP000887580">
    <property type="component" value="Unplaced"/>
</dbReference>
<evidence type="ECO:0000313" key="2">
    <source>
        <dbReference type="WBParaSite" id="PS1159_v2.g5744.t1"/>
    </source>
</evidence>
<protein>
    <submittedName>
        <fullName evidence="2">Uncharacterized protein</fullName>
    </submittedName>
</protein>
<organism evidence="1 2">
    <name type="scientific">Panagrolaimus sp. PS1159</name>
    <dbReference type="NCBI Taxonomy" id="55785"/>
    <lineage>
        <taxon>Eukaryota</taxon>
        <taxon>Metazoa</taxon>
        <taxon>Ecdysozoa</taxon>
        <taxon>Nematoda</taxon>
        <taxon>Chromadorea</taxon>
        <taxon>Rhabditida</taxon>
        <taxon>Tylenchina</taxon>
        <taxon>Panagrolaimomorpha</taxon>
        <taxon>Panagrolaimoidea</taxon>
        <taxon>Panagrolaimidae</taxon>
        <taxon>Panagrolaimus</taxon>
    </lineage>
</organism>